<feature type="domain" description="Ion transport" evidence="7">
    <location>
        <begin position="125"/>
        <end position="283"/>
    </location>
</feature>
<dbReference type="HOGENOM" id="CLU_000984_0_0_1"/>
<dbReference type="STRING" id="10228.B3RI47"/>
<keyword evidence="5" id="KW-0175">Coiled coil</keyword>
<feature type="domain" description="Ion transport" evidence="7">
    <location>
        <begin position="332"/>
        <end position="557"/>
    </location>
</feature>
<feature type="transmembrane region" description="Helical" evidence="6">
    <location>
        <begin position="905"/>
        <end position="923"/>
    </location>
</feature>
<reference evidence="8 9" key="1">
    <citation type="journal article" date="2008" name="Nature">
        <title>The Trichoplax genome and the nature of placozoans.</title>
        <authorList>
            <person name="Srivastava M."/>
            <person name="Begovic E."/>
            <person name="Chapman J."/>
            <person name="Putnam N.H."/>
            <person name="Hellsten U."/>
            <person name="Kawashima T."/>
            <person name="Kuo A."/>
            <person name="Mitros T."/>
            <person name="Salamov A."/>
            <person name="Carpenter M.L."/>
            <person name="Signorovitch A.Y."/>
            <person name="Moreno M.A."/>
            <person name="Kamm K."/>
            <person name="Grimwood J."/>
            <person name="Schmutz J."/>
            <person name="Shapiro H."/>
            <person name="Grigoriev I.V."/>
            <person name="Buss L.W."/>
            <person name="Schierwater B."/>
            <person name="Dellaporta S.L."/>
            <person name="Rokhsar D.S."/>
        </authorList>
    </citation>
    <scope>NUCLEOTIDE SEQUENCE [LARGE SCALE GENOMIC DNA]</scope>
    <source>
        <strain evidence="8 9">Grell-BS-1999</strain>
    </source>
</reference>
<feature type="transmembrane region" description="Helical" evidence="6">
    <location>
        <begin position="1079"/>
        <end position="1104"/>
    </location>
</feature>
<dbReference type="Proteomes" id="UP000009022">
    <property type="component" value="Unassembled WGS sequence"/>
</dbReference>
<feature type="coiled-coil region" evidence="5">
    <location>
        <begin position="728"/>
        <end position="776"/>
    </location>
</feature>
<dbReference type="CTD" id="6749624"/>
<evidence type="ECO:0000256" key="4">
    <source>
        <dbReference type="ARBA" id="ARBA00023136"/>
    </source>
</evidence>
<dbReference type="GO" id="GO:0032230">
    <property type="term" value="P:positive regulation of synaptic transmission, GABAergic"/>
    <property type="evidence" value="ECO:0000318"/>
    <property type="project" value="GO_Central"/>
</dbReference>
<feature type="domain" description="Ion transport" evidence="7">
    <location>
        <begin position="31"/>
        <end position="123"/>
    </location>
</feature>
<dbReference type="OrthoDB" id="10069766at2759"/>
<feature type="transmembrane region" description="Helical" evidence="6">
    <location>
        <begin position="363"/>
        <end position="386"/>
    </location>
</feature>
<accession>B3RI47</accession>
<feature type="transmembrane region" description="Helical" evidence="6">
    <location>
        <begin position="247"/>
        <end position="272"/>
    </location>
</feature>
<feature type="transmembrane region" description="Helical" evidence="6">
    <location>
        <begin position="866"/>
        <end position="884"/>
    </location>
</feature>
<dbReference type="InterPro" id="IPR028823">
    <property type="entry name" value="NALCN"/>
</dbReference>
<evidence type="ECO:0000256" key="3">
    <source>
        <dbReference type="ARBA" id="ARBA00022989"/>
    </source>
</evidence>
<evidence type="ECO:0000256" key="5">
    <source>
        <dbReference type="SAM" id="Coils"/>
    </source>
</evidence>
<feature type="transmembrane region" description="Helical" evidence="6">
    <location>
        <begin position="528"/>
        <end position="552"/>
    </location>
</feature>
<dbReference type="eggNOG" id="KOG2301">
    <property type="taxonomic scope" value="Eukaryota"/>
</dbReference>
<dbReference type="GeneID" id="6749624"/>
<dbReference type="PhylomeDB" id="B3RI47"/>
<evidence type="ECO:0000256" key="6">
    <source>
        <dbReference type="SAM" id="Phobius"/>
    </source>
</evidence>
<feature type="transmembrane region" description="Helical" evidence="6">
    <location>
        <begin position="1228"/>
        <end position="1246"/>
    </location>
</feature>
<keyword evidence="2 6" id="KW-0812">Transmembrane</keyword>
<proteinExistence type="predicted"/>
<sequence length="1256" mass="143983">MYNLPLSDYGPDEVLANDETPSLLNDFNIKLLLKFCTVISAISVALNTPATFQSAEVIRYICLALDIFSGLVFLAEMIIKVRRDGFFKGDSAYFKKFWCIFDFIMLLCIWLTVIILSCITILNLLFRHSGQQIVTVSVFYLFFISLYSFVGVQLFGDLQQHCVDKTAVELRYLAIPDTLCSNFSDSGYQCPNDMVCIDLQYFDIQRTELGFVGFDNFLLGLLSVYQSSSLEGWVYTMYKTMDSYVSWYAYIYFLTMVFFVAWLIKNVFIAVITEAFAEMRSQLQEMWGNIALPANFSTKTLQETSGKWHLVTSEISYYRKNGEGITKVLHLRAFHATIIVCIIFDAAILASKFAHMPEDYANFIWYSQIAFTLLFNIEAIFKMYCYGIRSYLFRFAHIYELILAVGSSVYILIAIAIGQDSNLATKLTVFAVLRILRIVRILPMLQDFMFRILGNGKKIGLLLAFTICFLLIVSLLSLQLFSRVEKLKLFETYPAAVGSTFQVLLQEGWPDVMNDALLANTIDLSPLVAIYFTMLHLFASSILFSIFIAVILDSLDLDEEVKKYRQGKMHEESVVTEEKLPYRIRVYEKFREKPRMATIKKSTITSNFEIPKMRESFLKQYVNECTDDNSVNDTMPAEEEDNTAILHRRATARKVQLRRTITEDVTACNPADEQFQRSPNMLSPIPRCNTIDSQTSLYKPKDIPFKVTTYTYRASLISKGNVINKADLDTLKHIARRNKEKSDNLENEAPSDWVDVNAIIEKKQQAKIKRRAMEENLRENHPFFDTSLFLLSPNSHLRKLCQRIAHAKYNPHLTSKHNSWNLLSKKLLNILASFTYLNWFIIIVNISSCLIMAWETPHGPDVGLNFTQIADIIFIAVTSLELIIKIIADGLIFTPAALMRNFSGFLDIFVYFVSVLSYLYHAFNLSVNSGAEFLAVLRCLRPLRVITLVPKMSQVVSELVRGFKEILLVSLMLLMLLFTFANYGVQMFAGKLARCNKGFGIPQENCSGTFSIPLQVTTQVVGLRESKSTTLFVPEVWKVSPAGYSFDNIGKAMLTLFEVITLEGWTSMRSILQSMKQDFGIIYIHVFVFVGFMIGLTLFVGVVMTNFNENKGTALLTVDQRRWLDLKGRLKIAQPLHIPPRPDSTNRGQIYDIIESKYYRIFSIIIITSNCLMLYVKWSKDNEYLPDPSNFILAANLFIGWYWIEFFLRVIAYSFAGYFESYRNRYDFALILIGTAWLVLSVIFTAENEVIYVNLR</sequence>
<evidence type="ECO:0000256" key="2">
    <source>
        <dbReference type="ARBA" id="ARBA00022692"/>
    </source>
</evidence>
<keyword evidence="9" id="KW-1185">Reference proteome</keyword>
<evidence type="ECO:0000259" key="7">
    <source>
        <dbReference type="Pfam" id="PF00520"/>
    </source>
</evidence>
<protein>
    <recommendedName>
        <fullName evidence="7">Ion transport domain-containing protein</fullName>
    </recommendedName>
</protein>
<feature type="transmembrane region" description="Helical" evidence="6">
    <location>
        <begin position="1158"/>
        <end position="1178"/>
    </location>
</feature>
<feature type="transmembrane region" description="Helical" evidence="6">
    <location>
        <begin position="132"/>
        <end position="155"/>
    </location>
</feature>
<dbReference type="InterPro" id="IPR005821">
    <property type="entry name" value="Ion_trans_dom"/>
</dbReference>
<dbReference type="PANTHER" id="PTHR46141">
    <property type="entry name" value="SODIUM LEAK CHANNEL NON-SELECTIVE PROTEIN"/>
    <property type="match status" value="1"/>
</dbReference>
<feature type="transmembrane region" description="Helical" evidence="6">
    <location>
        <begin position="966"/>
        <end position="985"/>
    </location>
</feature>
<dbReference type="Gene3D" id="1.20.120.350">
    <property type="entry name" value="Voltage-gated potassium channels. Chain C"/>
    <property type="match status" value="3"/>
</dbReference>
<dbReference type="GO" id="GO:0032224">
    <property type="term" value="P:positive regulation of synaptic transmission, cholinergic"/>
    <property type="evidence" value="ECO:0000318"/>
    <property type="project" value="GO_Central"/>
</dbReference>
<dbReference type="GO" id="GO:0005886">
    <property type="term" value="C:plasma membrane"/>
    <property type="evidence" value="ECO:0000318"/>
    <property type="project" value="GO_Central"/>
</dbReference>
<dbReference type="PANTHER" id="PTHR46141:SF1">
    <property type="entry name" value="SODIUM LEAK CHANNEL NALCN"/>
    <property type="match status" value="1"/>
</dbReference>
<dbReference type="InParanoid" id="B3RI47"/>
<dbReference type="GO" id="GO:0005261">
    <property type="term" value="F:monoatomic cation channel activity"/>
    <property type="evidence" value="ECO:0000318"/>
    <property type="project" value="GO_Central"/>
</dbReference>
<evidence type="ECO:0000313" key="9">
    <source>
        <dbReference type="Proteomes" id="UP000009022"/>
    </source>
</evidence>
<dbReference type="InterPro" id="IPR027359">
    <property type="entry name" value="Volt_channel_dom_sf"/>
</dbReference>
<gene>
    <name evidence="8" type="ORF">TRIADDRAFT_18273</name>
</gene>
<feature type="domain" description="Ion transport" evidence="7">
    <location>
        <begin position="835"/>
        <end position="1111"/>
    </location>
</feature>
<feature type="transmembrane region" description="Helical" evidence="6">
    <location>
        <begin position="398"/>
        <end position="417"/>
    </location>
</feature>
<dbReference type="EMBL" id="DS985241">
    <property type="protein sequence ID" value="EDV28390.1"/>
    <property type="molecule type" value="Genomic_DNA"/>
</dbReference>
<dbReference type="FunCoup" id="B3RI47">
    <property type="interactions" value="228"/>
</dbReference>
<feature type="transmembrane region" description="Helical" evidence="6">
    <location>
        <begin position="329"/>
        <end position="351"/>
    </location>
</feature>
<dbReference type="RefSeq" id="XP_002107592.1">
    <property type="nucleotide sequence ID" value="XM_002107556.1"/>
</dbReference>
<feature type="transmembrane region" description="Helical" evidence="6">
    <location>
        <begin position="31"/>
        <end position="52"/>
    </location>
</feature>
<comment type="subcellular location">
    <subcellularLocation>
        <location evidence="1">Membrane</location>
        <topology evidence="1">Multi-pass membrane protein</topology>
    </subcellularLocation>
</comment>
<name>B3RI47_TRIAD</name>
<feature type="transmembrane region" description="Helical" evidence="6">
    <location>
        <begin position="1190"/>
        <end position="1216"/>
    </location>
</feature>
<dbReference type="KEGG" id="tad:TRIADDRAFT_18273"/>
<feature type="transmembrane region" description="Helical" evidence="6">
    <location>
        <begin position="423"/>
        <end position="439"/>
    </location>
</feature>
<dbReference type="Gene3D" id="1.10.287.70">
    <property type="match status" value="3"/>
</dbReference>
<dbReference type="OMA" id="XNAYTYM"/>
<dbReference type="AlphaFoldDB" id="B3RI47"/>
<feature type="transmembrane region" description="Helical" evidence="6">
    <location>
        <begin position="100"/>
        <end position="126"/>
    </location>
</feature>
<dbReference type="Pfam" id="PF00520">
    <property type="entry name" value="Ion_trans"/>
    <property type="match status" value="5"/>
</dbReference>
<feature type="transmembrane region" description="Helical" evidence="6">
    <location>
        <begin position="58"/>
        <end position="79"/>
    </location>
</feature>
<evidence type="ECO:0000313" key="8">
    <source>
        <dbReference type="EMBL" id="EDV28390.1"/>
    </source>
</evidence>
<feature type="transmembrane region" description="Helical" evidence="6">
    <location>
        <begin position="459"/>
        <end position="481"/>
    </location>
</feature>
<keyword evidence="3 6" id="KW-1133">Transmembrane helix</keyword>
<feature type="domain" description="Ion transport" evidence="7">
    <location>
        <begin position="1157"/>
        <end position="1242"/>
    </location>
</feature>
<keyword evidence="4 6" id="KW-0472">Membrane</keyword>
<feature type="transmembrane region" description="Helical" evidence="6">
    <location>
        <begin position="827"/>
        <end position="854"/>
    </location>
</feature>
<dbReference type="SUPFAM" id="SSF81324">
    <property type="entry name" value="Voltage-gated potassium channels"/>
    <property type="match status" value="3"/>
</dbReference>
<evidence type="ECO:0000256" key="1">
    <source>
        <dbReference type="ARBA" id="ARBA00004141"/>
    </source>
</evidence>
<organism evidence="8 9">
    <name type="scientific">Trichoplax adhaerens</name>
    <name type="common">Trichoplax reptans</name>
    <dbReference type="NCBI Taxonomy" id="10228"/>
    <lineage>
        <taxon>Eukaryota</taxon>
        <taxon>Metazoa</taxon>
        <taxon>Placozoa</taxon>
        <taxon>Uniplacotomia</taxon>
        <taxon>Trichoplacea</taxon>
        <taxon>Trichoplacidae</taxon>
        <taxon>Trichoplax</taxon>
    </lineage>
</organism>